<proteinExistence type="inferred from homology"/>
<evidence type="ECO:0000256" key="12">
    <source>
        <dbReference type="PIRSR" id="PIRSR006268-2"/>
    </source>
</evidence>
<dbReference type="GO" id="GO:0046872">
    <property type="term" value="F:metal ion binding"/>
    <property type="evidence" value="ECO:0007669"/>
    <property type="project" value="UniProtKB-UniRule"/>
</dbReference>
<dbReference type="OrthoDB" id="9778595at2"/>
<protein>
    <recommendedName>
        <fullName evidence="3 11">FAD:protein FMN transferase</fullName>
        <ecNumber evidence="2 11">2.7.1.180</ecNumber>
    </recommendedName>
    <alternativeName>
        <fullName evidence="9 11">Flavin transferase</fullName>
    </alternativeName>
</protein>
<evidence type="ECO:0000256" key="1">
    <source>
        <dbReference type="ARBA" id="ARBA00008282"/>
    </source>
</evidence>
<dbReference type="Gene3D" id="3.10.520.10">
    <property type="entry name" value="ApbE-like domains"/>
    <property type="match status" value="1"/>
</dbReference>
<dbReference type="InterPro" id="IPR024932">
    <property type="entry name" value="ApbE"/>
</dbReference>
<organism evidence="13 14">
    <name type="scientific">Plasticicumulans lactativorans</name>
    <dbReference type="NCBI Taxonomy" id="1133106"/>
    <lineage>
        <taxon>Bacteria</taxon>
        <taxon>Pseudomonadati</taxon>
        <taxon>Pseudomonadota</taxon>
        <taxon>Gammaproteobacteria</taxon>
        <taxon>Candidatus Competibacteraceae</taxon>
        <taxon>Plasticicumulans</taxon>
    </lineage>
</organism>
<dbReference type="Pfam" id="PF02424">
    <property type="entry name" value="ApbE"/>
    <property type="match status" value="1"/>
</dbReference>
<keyword evidence="7 11" id="KW-0274">FAD</keyword>
<evidence type="ECO:0000256" key="10">
    <source>
        <dbReference type="ARBA" id="ARBA00048540"/>
    </source>
</evidence>
<sequence>MSDHPAPRPRPGLRAALFGLVVAFALAACERPDPLQTQRLLVFGTVVDLSTWGVAPRDARAAFDAIDTRLRQWHADWHPWQDSPLARANAAFARGEAAALTPELVTLVQHAQAAAQASGGLFDPAIGRLVELWGFHQETRPAGPPPAPAAIAALVKQHPAMEDLSLDGTRISSRNPAVALDFGGIAKGYAVDRAIEELRGRGVHNALVNAGGNLRAIGTKDGQPWRIGVRNPRGEGVLAALELRGDESVSTSGDYERFFDWQGVRYHHVLDPRSGFPAIGSMAVTVIAASAEQADIASTALMVAGPGEWLGVARRLGVTQVLRIDERGQVHMTPAMAARLHFEVQPAPAVEVTTEP</sequence>
<evidence type="ECO:0000256" key="2">
    <source>
        <dbReference type="ARBA" id="ARBA00011955"/>
    </source>
</evidence>
<reference evidence="13 14" key="1">
    <citation type="submission" date="2019-03" db="EMBL/GenBank/DDBJ databases">
        <title>Genomic Encyclopedia of Type Strains, Phase IV (KMG-IV): sequencing the most valuable type-strain genomes for metagenomic binning, comparative biology and taxonomic classification.</title>
        <authorList>
            <person name="Goeker M."/>
        </authorList>
    </citation>
    <scope>NUCLEOTIDE SEQUENCE [LARGE SCALE GENOMIC DNA]</scope>
    <source>
        <strain evidence="13 14">DSM 25287</strain>
    </source>
</reference>
<dbReference type="Proteomes" id="UP000295765">
    <property type="component" value="Unassembled WGS sequence"/>
</dbReference>
<dbReference type="InterPro" id="IPR003374">
    <property type="entry name" value="ApbE-like_sf"/>
</dbReference>
<dbReference type="RefSeq" id="WP_132541530.1">
    <property type="nucleotide sequence ID" value="NZ_SLWY01000008.1"/>
</dbReference>
<feature type="binding site" evidence="12">
    <location>
        <position position="299"/>
    </location>
    <ligand>
        <name>Mg(2+)</name>
        <dbReference type="ChEBI" id="CHEBI:18420"/>
    </ligand>
</feature>
<evidence type="ECO:0000256" key="6">
    <source>
        <dbReference type="ARBA" id="ARBA00022723"/>
    </source>
</evidence>
<gene>
    <name evidence="13" type="ORF">EV699_108154</name>
</gene>
<evidence type="ECO:0000313" key="13">
    <source>
        <dbReference type="EMBL" id="TCO81522.1"/>
    </source>
</evidence>
<dbReference type="PANTHER" id="PTHR30040">
    <property type="entry name" value="THIAMINE BIOSYNTHESIS LIPOPROTEIN APBE"/>
    <property type="match status" value="1"/>
</dbReference>
<comment type="caution">
    <text evidence="13">The sequence shown here is derived from an EMBL/GenBank/DDBJ whole genome shotgun (WGS) entry which is preliminary data.</text>
</comment>
<dbReference type="EC" id="2.7.1.180" evidence="2 11"/>
<keyword evidence="4 11" id="KW-0285">Flavoprotein</keyword>
<evidence type="ECO:0000256" key="4">
    <source>
        <dbReference type="ARBA" id="ARBA00022630"/>
    </source>
</evidence>
<keyword evidence="14" id="KW-1185">Reference proteome</keyword>
<dbReference type="EMBL" id="SLWY01000008">
    <property type="protein sequence ID" value="TCO81522.1"/>
    <property type="molecule type" value="Genomic_DNA"/>
</dbReference>
<comment type="catalytic activity">
    <reaction evidence="10 11">
        <text>L-threonyl-[protein] + FAD = FMN-L-threonyl-[protein] + AMP + H(+)</text>
        <dbReference type="Rhea" id="RHEA:36847"/>
        <dbReference type="Rhea" id="RHEA-COMP:11060"/>
        <dbReference type="Rhea" id="RHEA-COMP:11061"/>
        <dbReference type="ChEBI" id="CHEBI:15378"/>
        <dbReference type="ChEBI" id="CHEBI:30013"/>
        <dbReference type="ChEBI" id="CHEBI:57692"/>
        <dbReference type="ChEBI" id="CHEBI:74257"/>
        <dbReference type="ChEBI" id="CHEBI:456215"/>
        <dbReference type="EC" id="2.7.1.180"/>
    </reaction>
</comment>
<evidence type="ECO:0000256" key="11">
    <source>
        <dbReference type="PIRNR" id="PIRNR006268"/>
    </source>
</evidence>
<keyword evidence="5 11" id="KW-0808">Transferase</keyword>
<dbReference type="PANTHER" id="PTHR30040:SF2">
    <property type="entry name" value="FAD:PROTEIN FMN TRANSFERASE"/>
    <property type="match status" value="1"/>
</dbReference>
<accession>A0A4R2L6K0</accession>
<feature type="binding site" evidence="12">
    <location>
        <position position="184"/>
    </location>
    <ligand>
        <name>Mg(2+)</name>
        <dbReference type="ChEBI" id="CHEBI:18420"/>
    </ligand>
</feature>
<comment type="similarity">
    <text evidence="1 11">Belongs to the ApbE family.</text>
</comment>
<evidence type="ECO:0000256" key="3">
    <source>
        <dbReference type="ARBA" id="ARBA00016337"/>
    </source>
</evidence>
<feature type="binding site" evidence="12">
    <location>
        <position position="295"/>
    </location>
    <ligand>
        <name>Mg(2+)</name>
        <dbReference type="ChEBI" id="CHEBI:18420"/>
    </ligand>
</feature>
<evidence type="ECO:0000256" key="5">
    <source>
        <dbReference type="ARBA" id="ARBA00022679"/>
    </source>
</evidence>
<dbReference type="GO" id="GO:0016740">
    <property type="term" value="F:transferase activity"/>
    <property type="evidence" value="ECO:0007669"/>
    <property type="project" value="UniProtKB-UniRule"/>
</dbReference>
<evidence type="ECO:0000256" key="9">
    <source>
        <dbReference type="ARBA" id="ARBA00031306"/>
    </source>
</evidence>
<dbReference type="SUPFAM" id="SSF143631">
    <property type="entry name" value="ApbE-like"/>
    <property type="match status" value="1"/>
</dbReference>
<keyword evidence="8 11" id="KW-0460">Magnesium</keyword>
<keyword evidence="13" id="KW-0449">Lipoprotein</keyword>
<dbReference type="AlphaFoldDB" id="A0A4R2L6K0"/>
<dbReference type="PIRSF" id="PIRSF006268">
    <property type="entry name" value="ApbE"/>
    <property type="match status" value="1"/>
</dbReference>
<name>A0A4R2L6K0_9GAMM</name>
<evidence type="ECO:0000256" key="8">
    <source>
        <dbReference type="ARBA" id="ARBA00022842"/>
    </source>
</evidence>
<comment type="cofactor">
    <cofactor evidence="12">
        <name>Mg(2+)</name>
        <dbReference type="ChEBI" id="CHEBI:18420"/>
    </cofactor>
    <cofactor evidence="12">
        <name>Mn(2+)</name>
        <dbReference type="ChEBI" id="CHEBI:29035"/>
    </cofactor>
    <text evidence="12">Magnesium. Can also use manganese.</text>
</comment>
<evidence type="ECO:0000256" key="7">
    <source>
        <dbReference type="ARBA" id="ARBA00022827"/>
    </source>
</evidence>
<keyword evidence="6 11" id="KW-0479">Metal-binding</keyword>
<evidence type="ECO:0000313" key="14">
    <source>
        <dbReference type="Proteomes" id="UP000295765"/>
    </source>
</evidence>